<gene>
    <name evidence="3" type="ORF">GJA_1697</name>
</gene>
<feature type="chain" id="PRO_5004798493" evidence="1">
    <location>
        <begin position="28"/>
        <end position="200"/>
    </location>
</feature>
<name>W0V3Z8_9BURK</name>
<dbReference type="Gene3D" id="3.55.50.70">
    <property type="match status" value="1"/>
</dbReference>
<dbReference type="RefSeq" id="WP_242404481.1">
    <property type="nucleotide sequence ID" value="NZ_BCTH01000007.1"/>
</dbReference>
<sequence>MQVTSFWRSRQLAILLLLAGAAIRSQAADPLPPVGWTLPVLGVPGGALYGRAMPAASSAGADAQEEDCIEDEPAPVRAAPFAAAMAQPAAPGATPAASATLPAVVTASVATPVVSPEWRILASDKTLNATFKRWAAAANWQLLWEVPVDYAVDSDTTIPGSFEKAVETVAKSMESAEVPMKVIFYQGNHVLRVVEKGTEQ</sequence>
<dbReference type="InterPro" id="IPR018927">
    <property type="entry name" value="Pilus_synth_Q_C"/>
</dbReference>
<protein>
    <submittedName>
        <fullName evidence="3">Uncharacterized domain protein</fullName>
    </submittedName>
</protein>
<feature type="signal peptide" evidence="1">
    <location>
        <begin position="1"/>
        <end position="27"/>
    </location>
</feature>
<organism evidence="3 4">
    <name type="scientific">Janthinobacterium agaricidamnosum NBRC 102515 = DSM 9628</name>
    <dbReference type="NCBI Taxonomy" id="1349767"/>
    <lineage>
        <taxon>Bacteria</taxon>
        <taxon>Pseudomonadati</taxon>
        <taxon>Pseudomonadota</taxon>
        <taxon>Betaproteobacteria</taxon>
        <taxon>Burkholderiales</taxon>
        <taxon>Oxalobacteraceae</taxon>
        <taxon>Janthinobacterium</taxon>
    </lineage>
</organism>
<keyword evidence="1" id="KW-0732">Signal</keyword>
<accession>W0V3Z8</accession>
<dbReference type="PATRIC" id="fig|1349767.4.peg.3374"/>
<dbReference type="KEGG" id="jag:GJA_1697"/>
<evidence type="ECO:0000313" key="4">
    <source>
        <dbReference type="Proteomes" id="UP000027604"/>
    </source>
</evidence>
<evidence type="ECO:0000256" key="1">
    <source>
        <dbReference type="SAM" id="SignalP"/>
    </source>
</evidence>
<proteinExistence type="predicted"/>
<keyword evidence="4" id="KW-1185">Reference proteome</keyword>
<evidence type="ECO:0000313" key="3">
    <source>
        <dbReference type="EMBL" id="CDG82335.1"/>
    </source>
</evidence>
<evidence type="ECO:0000259" key="2">
    <source>
        <dbReference type="Pfam" id="PF10671"/>
    </source>
</evidence>
<reference evidence="3 4" key="1">
    <citation type="journal article" date="2015" name="Genome Announc.">
        <title>Genome Sequence of Mushroom Soft-Rot Pathogen Janthinobacterium agaricidamnosum.</title>
        <authorList>
            <person name="Graupner K."/>
            <person name="Lackner G."/>
            <person name="Hertweck C."/>
        </authorList>
    </citation>
    <scope>NUCLEOTIDE SEQUENCE [LARGE SCALE GENOMIC DNA]</scope>
    <source>
        <strain evidence="4">NBRC 102515 / DSM 9628</strain>
    </source>
</reference>
<dbReference type="Proteomes" id="UP000027604">
    <property type="component" value="Chromosome I"/>
</dbReference>
<dbReference type="EMBL" id="HG322949">
    <property type="protein sequence ID" value="CDG82335.1"/>
    <property type="molecule type" value="Genomic_DNA"/>
</dbReference>
<dbReference type="AlphaFoldDB" id="W0V3Z8"/>
<dbReference type="HOGENOM" id="CLU_1412845_0_0_4"/>
<feature type="domain" description="Toxin co-regulated pilus biosynthesis protein Q C-terminal" evidence="2">
    <location>
        <begin position="117"/>
        <end position="196"/>
    </location>
</feature>
<dbReference type="Pfam" id="PF10671">
    <property type="entry name" value="TcpQ"/>
    <property type="match status" value="1"/>
</dbReference>
<dbReference type="STRING" id="1349767.GJA_1697"/>
<dbReference type="eggNOG" id="ENOG5033DW1">
    <property type="taxonomic scope" value="Bacteria"/>
</dbReference>